<keyword evidence="2 7" id="KW-0479">Metal-binding</keyword>
<dbReference type="GO" id="GO:0051213">
    <property type="term" value="F:dioxygenase activity"/>
    <property type="evidence" value="ECO:0007669"/>
    <property type="project" value="UniProtKB-KW"/>
</dbReference>
<evidence type="ECO:0000313" key="9">
    <source>
        <dbReference type="Proteomes" id="UP000504603"/>
    </source>
</evidence>
<dbReference type="GeneID" id="111019607"/>
<reference evidence="10" key="1">
    <citation type="submission" date="2025-08" db="UniProtKB">
        <authorList>
            <consortium name="RefSeq"/>
        </authorList>
    </citation>
    <scope>IDENTIFICATION</scope>
    <source>
        <strain evidence="10">OHB3-1</strain>
    </source>
</reference>
<evidence type="ECO:0000313" key="10">
    <source>
        <dbReference type="RefSeq" id="XP_022151695.1"/>
    </source>
</evidence>
<gene>
    <name evidence="10" type="primary">LOC111019607</name>
</gene>
<dbReference type="InterPro" id="IPR026992">
    <property type="entry name" value="DIOX_N"/>
</dbReference>
<evidence type="ECO:0000256" key="1">
    <source>
        <dbReference type="ARBA" id="ARBA00008056"/>
    </source>
</evidence>
<comment type="similarity">
    <text evidence="1 7">Belongs to the iron/ascorbate-dependent oxidoreductase family.</text>
</comment>
<dbReference type="Gene3D" id="2.60.120.330">
    <property type="entry name" value="B-lactam Antibiotic, Isopenicillin N Synthase, Chain"/>
    <property type="match status" value="1"/>
</dbReference>
<dbReference type="OrthoDB" id="288590at2759"/>
<dbReference type="InterPro" id="IPR005123">
    <property type="entry name" value="Oxoglu/Fe-dep_dioxygenase_dom"/>
</dbReference>
<keyword evidence="5 7" id="KW-0408">Iron</keyword>
<dbReference type="GO" id="GO:0046872">
    <property type="term" value="F:metal ion binding"/>
    <property type="evidence" value="ECO:0007669"/>
    <property type="project" value="UniProtKB-KW"/>
</dbReference>
<dbReference type="AlphaFoldDB" id="A0A6J1DBW9"/>
<keyword evidence="4 7" id="KW-0560">Oxidoreductase</keyword>
<dbReference type="InterPro" id="IPR027443">
    <property type="entry name" value="IPNS-like_sf"/>
</dbReference>
<organism evidence="9 10">
    <name type="scientific">Momordica charantia</name>
    <name type="common">Bitter gourd</name>
    <name type="synonym">Balsam pear</name>
    <dbReference type="NCBI Taxonomy" id="3673"/>
    <lineage>
        <taxon>Eukaryota</taxon>
        <taxon>Viridiplantae</taxon>
        <taxon>Streptophyta</taxon>
        <taxon>Embryophyta</taxon>
        <taxon>Tracheophyta</taxon>
        <taxon>Spermatophyta</taxon>
        <taxon>Magnoliopsida</taxon>
        <taxon>eudicotyledons</taxon>
        <taxon>Gunneridae</taxon>
        <taxon>Pentapetalae</taxon>
        <taxon>rosids</taxon>
        <taxon>fabids</taxon>
        <taxon>Cucurbitales</taxon>
        <taxon>Cucurbitaceae</taxon>
        <taxon>Momordiceae</taxon>
        <taxon>Momordica</taxon>
    </lineage>
</organism>
<sequence length="335" mass="38159">MLFYHFSQKLHIKTNKALKKKPCGMMSRVGLPVINLSGDDLRPGGERWKTTGKKVREAVEEYGCFMAEYNGVSPELREQVFKALEQLFDLPVERKMKNKYEKPFNGYVGQLRTLPLHESLGIDDATTFHGVHSFTNLMWPSGNHHFSATLHSFAKIAEALDKMVTKMIFESYGVEKYYDSHASSITYLLRVLKNKAPQSENPSLCLVDHTDKSFTTMLYQDHINGLEVKTKDGQWIKVEISSPSNFIVIAGDAFKAWSNGRIESPTHKVMTRGNEDRYSVGMFGFSNGTVEVPKELVDQNHPLKYKPFNHIGLLRFFQSQEGFNSKSPLKDYCAL</sequence>
<dbReference type="SUPFAM" id="SSF51197">
    <property type="entry name" value="Clavaminate synthase-like"/>
    <property type="match status" value="1"/>
</dbReference>
<keyword evidence="3 10" id="KW-0223">Dioxygenase</keyword>
<evidence type="ECO:0000256" key="7">
    <source>
        <dbReference type="RuleBase" id="RU003682"/>
    </source>
</evidence>
<protein>
    <submittedName>
        <fullName evidence="10">Probable 2-oxoglutarate-dependent dioxygenase AOP1</fullName>
    </submittedName>
</protein>
<dbReference type="FunFam" id="2.60.120.330:FF:000022">
    <property type="entry name" value="Probable 2-oxoglutarate-dependent dioxygenase AOP1.2"/>
    <property type="match status" value="1"/>
</dbReference>
<name>A0A6J1DBW9_MOMCH</name>
<evidence type="ECO:0000259" key="8">
    <source>
        <dbReference type="PROSITE" id="PS51471"/>
    </source>
</evidence>
<dbReference type="InterPro" id="IPR044861">
    <property type="entry name" value="IPNS-like_FE2OG_OXY"/>
</dbReference>
<evidence type="ECO:0000256" key="4">
    <source>
        <dbReference type="ARBA" id="ARBA00023002"/>
    </source>
</evidence>
<comment type="function">
    <text evidence="6">Probable 2-oxoglutarate-dependent dioxygenase that may be involved in glucosinolates biosynthesis. May play a role in the production of aliphatic glucosinolates.</text>
</comment>
<evidence type="ECO:0000256" key="5">
    <source>
        <dbReference type="ARBA" id="ARBA00023004"/>
    </source>
</evidence>
<dbReference type="Pfam" id="PF14226">
    <property type="entry name" value="DIOX_N"/>
    <property type="match status" value="1"/>
</dbReference>
<keyword evidence="9" id="KW-1185">Reference proteome</keyword>
<dbReference type="Pfam" id="PF03171">
    <property type="entry name" value="2OG-FeII_Oxy"/>
    <property type="match status" value="1"/>
</dbReference>
<dbReference type="InterPro" id="IPR050231">
    <property type="entry name" value="Iron_ascorbate_oxido_reductase"/>
</dbReference>
<accession>A0A6J1DBW9</accession>
<dbReference type="PANTHER" id="PTHR47990">
    <property type="entry name" value="2-OXOGLUTARATE (2OG) AND FE(II)-DEPENDENT OXYGENASE SUPERFAMILY PROTEIN-RELATED"/>
    <property type="match status" value="1"/>
</dbReference>
<evidence type="ECO:0000256" key="2">
    <source>
        <dbReference type="ARBA" id="ARBA00022723"/>
    </source>
</evidence>
<dbReference type="Proteomes" id="UP000504603">
    <property type="component" value="Unplaced"/>
</dbReference>
<evidence type="ECO:0000256" key="3">
    <source>
        <dbReference type="ARBA" id="ARBA00022964"/>
    </source>
</evidence>
<proteinExistence type="inferred from homology"/>
<evidence type="ECO:0000256" key="6">
    <source>
        <dbReference type="ARBA" id="ARBA00057022"/>
    </source>
</evidence>
<dbReference type="RefSeq" id="XP_022151695.1">
    <property type="nucleotide sequence ID" value="XM_022296003.1"/>
</dbReference>
<dbReference type="PROSITE" id="PS51471">
    <property type="entry name" value="FE2OG_OXY"/>
    <property type="match status" value="1"/>
</dbReference>
<feature type="domain" description="Fe2OG dioxygenase" evidence="8">
    <location>
        <begin position="187"/>
        <end position="288"/>
    </location>
</feature>
<dbReference type="KEGG" id="mcha:111019607"/>